<accession>A0AA38WZ45</accession>
<name>A0AA38WZ45_9EURO</name>
<protein>
    <submittedName>
        <fullName evidence="2">Uncharacterized protein</fullName>
    </submittedName>
</protein>
<feature type="region of interest" description="Disordered" evidence="1">
    <location>
        <begin position="276"/>
        <end position="320"/>
    </location>
</feature>
<keyword evidence="3" id="KW-1185">Reference proteome</keyword>
<proteinExistence type="predicted"/>
<dbReference type="AlphaFoldDB" id="A0AA38WZ45"/>
<evidence type="ECO:0000313" key="2">
    <source>
        <dbReference type="EMBL" id="KAJ9603811.1"/>
    </source>
</evidence>
<sequence>MATSTPDAIVAPRTKDEQADHLAGKIVYTCAIFNDQVSTDQMPLDAKHCLRRDTFLKALDWHLRIIDWSASQQRFQGKSLSVPMIVLEETNTSGKHNNQHKRFSVVEGNDTFNWDIWVQRNLRGGNTNELKAEVHFWILDDDERWANRAHEVDLIAQEYTLAGKGLGEGKLEDRLLYHIEVEDLQKPLQEWLPGHKTTPYAYEPDQVNTAEYIPERYIENPLAFSRNCTVCRSIARERGLLEAGRREKARANYAATQSSGAGDAIPSVNATTWAGTSTNPVSATDTSGPQTQASIVGVSTSTNPVDTTNTSDTPSQSIATTTNTGAVNNIEVDERLARALLAEENGLRRRTSRNFKG</sequence>
<gene>
    <name evidence="2" type="ORF">H2200_011997</name>
</gene>
<reference evidence="2" key="1">
    <citation type="submission" date="2022-10" db="EMBL/GenBank/DDBJ databases">
        <title>Culturing micro-colonial fungi from biological soil crusts in the Mojave desert and describing Neophaeococcomyces mojavensis, and introducing the new genera and species Taxawa tesnikishii.</title>
        <authorList>
            <person name="Kurbessoian T."/>
            <person name="Stajich J.E."/>
        </authorList>
    </citation>
    <scope>NUCLEOTIDE SEQUENCE</scope>
    <source>
        <strain evidence="2">TK_41</strain>
    </source>
</reference>
<organism evidence="2 3">
    <name type="scientific">Cladophialophora chaetospira</name>
    <dbReference type="NCBI Taxonomy" id="386627"/>
    <lineage>
        <taxon>Eukaryota</taxon>
        <taxon>Fungi</taxon>
        <taxon>Dikarya</taxon>
        <taxon>Ascomycota</taxon>
        <taxon>Pezizomycotina</taxon>
        <taxon>Eurotiomycetes</taxon>
        <taxon>Chaetothyriomycetidae</taxon>
        <taxon>Chaetothyriales</taxon>
        <taxon>Herpotrichiellaceae</taxon>
        <taxon>Cladophialophora</taxon>
    </lineage>
</organism>
<comment type="caution">
    <text evidence="2">The sequence shown here is derived from an EMBL/GenBank/DDBJ whole genome shotgun (WGS) entry which is preliminary data.</text>
</comment>
<evidence type="ECO:0000313" key="3">
    <source>
        <dbReference type="Proteomes" id="UP001172673"/>
    </source>
</evidence>
<dbReference type="EMBL" id="JAPDRK010000021">
    <property type="protein sequence ID" value="KAJ9603811.1"/>
    <property type="molecule type" value="Genomic_DNA"/>
</dbReference>
<dbReference type="Proteomes" id="UP001172673">
    <property type="component" value="Unassembled WGS sequence"/>
</dbReference>
<evidence type="ECO:0000256" key="1">
    <source>
        <dbReference type="SAM" id="MobiDB-lite"/>
    </source>
</evidence>